<proteinExistence type="predicted"/>
<name>A0A197K6A0_9FUNG</name>
<accession>A0A197K6A0</accession>
<evidence type="ECO:0000313" key="1">
    <source>
        <dbReference type="EMBL" id="OAQ32231.1"/>
    </source>
</evidence>
<evidence type="ECO:0008006" key="3">
    <source>
        <dbReference type="Google" id="ProtNLM"/>
    </source>
</evidence>
<dbReference type="OrthoDB" id="2406425at2759"/>
<reference evidence="1 2" key="1">
    <citation type="submission" date="2016-05" db="EMBL/GenBank/DDBJ databases">
        <title>Genome sequencing reveals origins of a unique bacterial endosymbiosis in the earliest lineages of terrestrial Fungi.</title>
        <authorList>
            <consortium name="DOE Joint Genome Institute"/>
            <person name="Uehling J."/>
            <person name="Gryganskyi A."/>
            <person name="Hameed K."/>
            <person name="Tschaplinski T."/>
            <person name="Misztal P."/>
            <person name="Wu S."/>
            <person name="Desiro A."/>
            <person name="Vande Pol N."/>
            <person name="Du Z.-Y."/>
            <person name="Zienkiewicz A."/>
            <person name="Zienkiewicz K."/>
            <person name="Morin E."/>
            <person name="Tisserant E."/>
            <person name="Splivallo R."/>
            <person name="Hainaut M."/>
            <person name="Henrissat B."/>
            <person name="Ohm R."/>
            <person name="Kuo A."/>
            <person name="Yan J."/>
            <person name="Lipzen A."/>
            <person name="Nolan M."/>
            <person name="Labutti K."/>
            <person name="Barry K."/>
            <person name="Goldstein A."/>
            <person name="Labbe J."/>
            <person name="Schadt C."/>
            <person name="Tuskan G."/>
            <person name="Grigoriev I."/>
            <person name="Martin F."/>
            <person name="Vilgalys R."/>
            <person name="Bonito G."/>
        </authorList>
    </citation>
    <scope>NUCLEOTIDE SEQUENCE [LARGE SCALE GENOMIC DNA]</scope>
    <source>
        <strain evidence="1 2">AG-77</strain>
    </source>
</reference>
<dbReference type="SUPFAM" id="SSF52047">
    <property type="entry name" value="RNI-like"/>
    <property type="match status" value="1"/>
</dbReference>
<gene>
    <name evidence="1" type="ORF">K457DRAFT_135564</name>
</gene>
<protein>
    <recommendedName>
        <fullName evidence="3">F-box domain-containing protein</fullName>
    </recommendedName>
</protein>
<sequence length="640" mass="73158">MSTACSKFFDIPELLDLVTMYLDKKDILNFVLTSRRMHRLVMPTLYREVVVHHTSECRLFTSFPALHALARNIQHIRMLLIGVNELAYFYNCELAFEELKSWTKDTSRSRPSWQPPPDIRSCQIVALPPITRLWELKLYMIISETHPYTVRSVKSPRATLSQLCWLLSLNPGLAMLTLYGVPILDHRGSRLFGEAIAGLSNLQSLVVWIHCRSKDWSQLLTYAFISCRPSIQKLSLIVEPYKTSLRPHDTMIEDKNEEWWKRDEDLAPLIRTHEQLISLADLTLQGPRKFVWKSTSVLHSLFSNCPNIRRLELDINIVAGKNDINSLGHFIGQECPKIMHLCYGSVDALEHDPLGFRILDSLPSQQVITFHYSGVLSAINIPTLNASVLQHSTSLREIRLTGTDGHCYISASAILKECRNLEELCIPFLRDIGLFIPLDDALEHPWGCSKLTHLTLAISGCELPDEPGVQPYYHRPTPITLTEDEILHFARLEELYKRIGGLKELQNLDLRMPSFDEAGEVDADCFDDPMSFPAMLSLEDVRRGRPGFLQHLSGLKKLETLRGSVSAFSVETEVTMEWPEVVWIDQNWPRLRHACFFIDEEQVSPPFAWLVDRRRGGVRDDVEGLRVVTDMYDGDSDGVE</sequence>
<dbReference type="InterPro" id="IPR032675">
    <property type="entry name" value="LRR_dom_sf"/>
</dbReference>
<organism evidence="1 2">
    <name type="scientific">Linnemannia elongata AG-77</name>
    <dbReference type="NCBI Taxonomy" id="1314771"/>
    <lineage>
        <taxon>Eukaryota</taxon>
        <taxon>Fungi</taxon>
        <taxon>Fungi incertae sedis</taxon>
        <taxon>Mucoromycota</taxon>
        <taxon>Mortierellomycotina</taxon>
        <taxon>Mortierellomycetes</taxon>
        <taxon>Mortierellales</taxon>
        <taxon>Mortierellaceae</taxon>
        <taxon>Linnemannia</taxon>
    </lineage>
</organism>
<dbReference type="Gene3D" id="3.80.10.10">
    <property type="entry name" value="Ribonuclease Inhibitor"/>
    <property type="match status" value="1"/>
</dbReference>
<dbReference type="Proteomes" id="UP000078512">
    <property type="component" value="Unassembled WGS sequence"/>
</dbReference>
<keyword evidence="2" id="KW-1185">Reference proteome</keyword>
<dbReference type="AlphaFoldDB" id="A0A197K6A0"/>
<evidence type="ECO:0000313" key="2">
    <source>
        <dbReference type="Proteomes" id="UP000078512"/>
    </source>
</evidence>
<dbReference type="EMBL" id="KV442026">
    <property type="protein sequence ID" value="OAQ32231.1"/>
    <property type="molecule type" value="Genomic_DNA"/>
</dbReference>